<feature type="chain" id="PRO_5011712032" evidence="5">
    <location>
        <begin position="38"/>
        <end position="237"/>
    </location>
</feature>
<evidence type="ECO:0000256" key="1">
    <source>
        <dbReference type="ARBA" id="ARBA00004442"/>
    </source>
</evidence>
<dbReference type="InterPro" id="IPR027367">
    <property type="entry name" value="Gly-zipper_YMGG"/>
</dbReference>
<keyword evidence="5" id="KW-0732">Signal</keyword>
<evidence type="ECO:0000256" key="4">
    <source>
        <dbReference type="PROSITE-ProRule" id="PRU00473"/>
    </source>
</evidence>
<evidence type="ECO:0000256" key="5">
    <source>
        <dbReference type="SAM" id="SignalP"/>
    </source>
</evidence>
<feature type="domain" description="OmpA-like" evidence="6">
    <location>
        <begin position="120"/>
        <end position="237"/>
    </location>
</feature>
<dbReference type="InterPro" id="IPR050330">
    <property type="entry name" value="Bact_OuterMem_StrucFunc"/>
</dbReference>
<dbReference type="PRINTS" id="PR01021">
    <property type="entry name" value="OMPADOMAIN"/>
</dbReference>
<comment type="subcellular location">
    <subcellularLocation>
        <location evidence="1">Cell outer membrane</location>
    </subcellularLocation>
</comment>
<keyword evidence="3" id="KW-0998">Cell outer membrane</keyword>
<dbReference type="AlphaFoldDB" id="A0A1G5H3U2"/>
<evidence type="ECO:0000313" key="8">
    <source>
        <dbReference type="Proteomes" id="UP000199502"/>
    </source>
</evidence>
<dbReference type="SUPFAM" id="SSF103088">
    <property type="entry name" value="OmpA-like"/>
    <property type="match status" value="1"/>
</dbReference>
<dbReference type="PROSITE" id="PS51123">
    <property type="entry name" value="OMPA_2"/>
    <property type="match status" value="1"/>
</dbReference>
<protein>
    <submittedName>
        <fullName evidence="7">Outer membrane protein OmpA</fullName>
    </submittedName>
</protein>
<reference evidence="7 8" key="1">
    <citation type="submission" date="2016-10" db="EMBL/GenBank/DDBJ databases">
        <authorList>
            <person name="de Groot N.N."/>
        </authorList>
    </citation>
    <scope>NUCLEOTIDE SEQUENCE [LARGE SCALE GENOMIC DNA]</scope>
    <source>
        <strain evidence="7 8">CGMCC 1.8925</strain>
    </source>
</reference>
<proteinExistence type="predicted"/>
<dbReference type="PANTHER" id="PTHR30329:SF21">
    <property type="entry name" value="LIPOPROTEIN YIAD-RELATED"/>
    <property type="match status" value="1"/>
</dbReference>
<evidence type="ECO:0000259" key="6">
    <source>
        <dbReference type="PROSITE" id="PS51123"/>
    </source>
</evidence>
<dbReference type="GO" id="GO:0009279">
    <property type="term" value="C:cell outer membrane"/>
    <property type="evidence" value="ECO:0007669"/>
    <property type="project" value="UniProtKB-SubCell"/>
</dbReference>
<dbReference type="Gene3D" id="3.30.1330.60">
    <property type="entry name" value="OmpA-like domain"/>
    <property type="match status" value="1"/>
</dbReference>
<dbReference type="Proteomes" id="UP000199502">
    <property type="component" value="Unassembled WGS sequence"/>
</dbReference>
<dbReference type="PRINTS" id="PR01023">
    <property type="entry name" value="NAFLGMOTY"/>
</dbReference>
<dbReference type="PANTHER" id="PTHR30329">
    <property type="entry name" value="STATOR ELEMENT OF FLAGELLAR MOTOR COMPLEX"/>
    <property type="match status" value="1"/>
</dbReference>
<sequence>MIMARPLRADPRKGSPMKLRNTTILAVCGLMALGACADPNTGTGVGGLSRTQQGAIAGAATGAILGAARDDDSNNEGRDAARGAIVGGIVGAVAGNILDRQARDLQQSISNPNVQVVNRGDYLQVVLPEGILFATGSAAVSGVAQQDLYAVARNLNQYPNSVVQVVGHTDSTGTQAINQDLSQRRAQSVAGILAAAGVAQNRLSATGVAASQPVASNDTAAGRAQNRRVEILIRPTR</sequence>
<keyword evidence="8" id="KW-1185">Reference proteome</keyword>
<dbReference type="Pfam" id="PF00691">
    <property type="entry name" value="OmpA"/>
    <property type="match status" value="1"/>
</dbReference>
<dbReference type="InterPro" id="IPR006665">
    <property type="entry name" value="OmpA-like"/>
</dbReference>
<gene>
    <name evidence="7" type="ORF">SAMN05660710_01949</name>
</gene>
<dbReference type="InterPro" id="IPR036737">
    <property type="entry name" value="OmpA-like_sf"/>
</dbReference>
<dbReference type="STRING" id="336292.SAMN05660710_01949"/>
<organism evidence="7 8">
    <name type="scientific">Paracoccus tibetensis</name>
    <dbReference type="NCBI Taxonomy" id="336292"/>
    <lineage>
        <taxon>Bacteria</taxon>
        <taxon>Pseudomonadati</taxon>
        <taxon>Pseudomonadota</taxon>
        <taxon>Alphaproteobacteria</taxon>
        <taxon>Rhodobacterales</taxon>
        <taxon>Paracoccaceae</taxon>
        <taxon>Paracoccus</taxon>
    </lineage>
</organism>
<keyword evidence="2 4" id="KW-0472">Membrane</keyword>
<name>A0A1G5H3U2_9RHOB</name>
<accession>A0A1G5H3U2</accession>
<evidence type="ECO:0000256" key="2">
    <source>
        <dbReference type="ARBA" id="ARBA00023136"/>
    </source>
</evidence>
<evidence type="ECO:0000256" key="3">
    <source>
        <dbReference type="ARBA" id="ARBA00023237"/>
    </source>
</evidence>
<dbReference type="CDD" id="cd07185">
    <property type="entry name" value="OmpA_C-like"/>
    <property type="match status" value="1"/>
</dbReference>
<dbReference type="Pfam" id="PF13441">
    <property type="entry name" value="Gly-zipper_YMGG"/>
    <property type="match status" value="1"/>
</dbReference>
<feature type="signal peptide" evidence="5">
    <location>
        <begin position="1"/>
        <end position="37"/>
    </location>
</feature>
<dbReference type="EMBL" id="FMVT01000006">
    <property type="protein sequence ID" value="SCY58020.1"/>
    <property type="molecule type" value="Genomic_DNA"/>
</dbReference>
<dbReference type="InterPro" id="IPR006664">
    <property type="entry name" value="OMP_bac"/>
</dbReference>
<evidence type="ECO:0000313" key="7">
    <source>
        <dbReference type="EMBL" id="SCY58020.1"/>
    </source>
</evidence>